<dbReference type="Pfam" id="PF13966">
    <property type="entry name" value="zf-RVT"/>
    <property type="match status" value="1"/>
</dbReference>
<dbReference type="EMBL" id="OIVN01000890">
    <property type="protein sequence ID" value="SPC86998.1"/>
    <property type="molecule type" value="Genomic_DNA"/>
</dbReference>
<dbReference type="GO" id="GO:0003843">
    <property type="term" value="F:1,3-beta-D-glucan synthase activity"/>
    <property type="evidence" value="ECO:0007669"/>
    <property type="project" value="InterPro"/>
</dbReference>
<evidence type="ECO:0000313" key="4">
    <source>
        <dbReference type="EMBL" id="SPC86998.1"/>
    </source>
</evidence>
<dbReference type="CDD" id="cd01650">
    <property type="entry name" value="RT_nLTR_like"/>
    <property type="match status" value="1"/>
</dbReference>
<dbReference type="GO" id="GO:0005886">
    <property type="term" value="C:plasma membrane"/>
    <property type="evidence" value="ECO:0007669"/>
    <property type="project" value="TreeGrafter"/>
</dbReference>
<dbReference type="GO" id="GO:0000148">
    <property type="term" value="C:1,3-beta-D-glucan synthase complex"/>
    <property type="evidence" value="ECO:0007669"/>
    <property type="project" value="InterPro"/>
</dbReference>
<feature type="compositionally biased region" description="Pro residues" evidence="1">
    <location>
        <begin position="1"/>
        <end position="20"/>
    </location>
</feature>
<keyword evidence="2" id="KW-1133">Transmembrane helix</keyword>
<dbReference type="InterPro" id="IPR000477">
    <property type="entry name" value="RT_dom"/>
</dbReference>
<feature type="region of interest" description="Disordered" evidence="1">
    <location>
        <begin position="1"/>
        <end position="40"/>
    </location>
</feature>
<dbReference type="Gene3D" id="3.60.10.10">
    <property type="entry name" value="Endonuclease/exonuclease/phosphatase"/>
    <property type="match status" value="1"/>
</dbReference>
<accession>A0A2N9FIJ4</accession>
<feature type="transmembrane region" description="Helical" evidence="2">
    <location>
        <begin position="2719"/>
        <end position="2740"/>
    </location>
</feature>
<dbReference type="InterPro" id="IPR043502">
    <property type="entry name" value="DNA/RNA_pol_sf"/>
</dbReference>
<dbReference type="InterPro" id="IPR003440">
    <property type="entry name" value="Glyco_trans_48_dom"/>
</dbReference>
<dbReference type="InterPro" id="IPR036691">
    <property type="entry name" value="Endo/exonu/phosph_ase_sf"/>
</dbReference>
<feature type="transmembrane region" description="Helical" evidence="2">
    <location>
        <begin position="2647"/>
        <end position="2670"/>
    </location>
</feature>
<feature type="transmembrane region" description="Helical" evidence="2">
    <location>
        <begin position="2462"/>
        <end position="2482"/>
    </location>
</feature>
<dbReference type="Pfam" id="PF00078">
    <property type="entry name" value="RVT_1"/>
    <property type="match status" value="1"/>
</dbReference>
<feature type="domain" description="Reverse transcriptase" evidence="3">
    <location>
        <begin position="1013"/>
        <end position="1265"/>
    </location>
</feature>
<feature type="region of interest" description="Disordered" evidence="1">
    <location>
        <begin position="361"/>
        <end position="384"/>
    </location>
</feature>
<protein>
    <recommendedName>
        <fullName evidence="3">Reverse transcriptase domain-containing protein</fullName>
    </recommendedName>
</protein>
<evidence type="ECO:0000256" key="2">
    <source>
        <dbReference type="SAM" id="Phobius"/>
    </source>
</evidence>
<feature type="transmembrane region" description="Helical" evidence="2">
    <location>
        <begin position="2526"/>
        <end position="2545"/>
    </location>
</feature>
<feature type="compositionally biased region" description="Basic and acidic residues" evidence="1">
    <location>
        <begin position="367"/>
        <end position="378"/>
    </location>
</feature>
<dbReference type="PANTHER" id="PTHR12741">
    <property type="entry name" value="LYST-INTERACTING PROTEIN LIP5 DOPAMINE RESPONSIVE PROTEIN DRG-1"/>
    <property type="match status" value="1"/>
</dbReference>
<feature type="region of interest" description="Disordered" evidence="1">
    <location>
        <begin position="397"/>
        <end position="416"/>
    </location>
</feature>
<keyword evidence="2" id="KW-0812">Transmembrane</keyword>
<reference evidence="4" key="1">
    <citation type="submission" date="2018-02" db="EMBL/GenBank/DDBJ databases">
        <authorList>
            <person name="Cohen D.B."/>
            <person name="Kent A.D."/>
        </authorList>
    </citation>
    <scope>NUCLEOTIDE SEQUENCE</scope>
</reference>
<feature type="transmembrane region" description="Helical" evidence="2">
    <location>
        <begin position="2437"/>
        <end position="2455"/>
    </location>
</feature>
<keyword evidence="2" id="KW-0472">Membrane</keyword>
<proteinExistence type="predicted"/>
<feature type="transmembrane region" description="Helical" evidence="2">
    <location>
        <begin position="2377"/>
        <end position="2402"/>
    </location>
</feature>
<feature type="transmembrane region" description="Helical" evidence="2">
    <location>
        <begin position="2552"/>
        <end position="2573"/>
    </location>
</feature>
<dbReference type="Pfam" id="PF02364">
    <property type="entry name" value="Glucan_synthase"/>
    <property type="match status" value="1"/>
</dbReference>
<feature type="transmembrane region" description="Helical" evidence="2">
    <location>
        <begin position="2676"/>
        <end position="2699"/>
    </location>
</feature>
<dbReference type="SUPFAM" id="SSF56672">
    <property type="entry name" value="DNA/RNA polymerases"/>
    <property type="match status" value="1"/>
</dbReference>
<gene>
    <name evidence="4" type="ORF">FSB_LOCUS14880</name>
</gene>
<name>A0A2N9FIJ4_FAGSY</name>
<dbReference type="SUPFAM" id="SSF56219">
    <property type="entry name" value="DNase I-like"/>
    <property type="match status" value="1"/>
</dbReference>
<feature type="transmembrane region" description="Helical" evidence="2">
    <location>
        <begin position="2617"/>
        <end position="2635"/>
    </location>
</feature>
<sequence>MSLPPPPPLPSQPLPSPPLPLLTTHHLPPPETSSLPPHYYTHHPTLPSSLNIPSQYFSGPRFGSFPAPPPLSFPLATHHVPQLYPTPPKLPTQKPLHTKGRHASKGVLKHLFRVGAKSFFLVFDGGRTAPYDIIEKRGKFVGSLWLGLENLKWLLQTWDLLRQSSELKGFFRFKRTEYSTLELSCLQNHRGRFVELCKYHGGAQRSGIRVPEGYLGKGWNRFVVELQSFFLCKQPPVELKDGKSRNGKKIPNRMLLDSSDPPAKISHPAGAVTSSNSVVLNMLPRVDLDLDAIRLTRKCEFTWNLRDKMLRITKGAEGLKYKAQGLIQLDKWAFPQAQDHAQAQGPFDGSREPVRLDLAFTHGPLDGSREPVRPEHPQVDISSSDIQVEDLQVKSLASISSDEEEPASPAASIGRDLEKPEVELLMTSAWVDLASMEEVSGAMVMAEPPPFFDSQFDLGGPSNWEVEPTGVEGGSLPIVLVNDLDGEVTSPFQCVPLATVGPPGVVDEAVELGPEPSQWVKWRHRGFCKLVGFPIERYETECLALLQRIEADRFANKSTSVPRRNRASGTKGKRELRGLMSSVNYEGRQPGLNSSHKRELVRYWLRKWNCDVVCLQETKLAVIDIQLVRSLWRNSFVDWVMLPASGTAGGVLLLWDRRVLEKLDSVVCQFSVSCLWKGVSDGFEWVGIGLYGPTNDGTRKELWIELGCVRLKVSSHMMDFSDFIDEFNLVDLPLGGGPYTWSSGSDHPSMSRLDRFLVSSDWEDFYSDVCQKLMPKPLSDHYPILLEVGSMLRGKTPFRFENMWLKTAGFVDRVQDWWSSYSFSGPPSFVLACKLEALKEDLKKWNQLEFGDVGFKQAQLLGKLDVLNSKECSGGLSSYENDLRGIHLRDLENLAHLDETAWRDKSRVLWLKEEVEGTTYHKDFDIREKVVQFNESLYTEKERWRPFVDDLPFSVIDDSDRTLLDSRFEREEIIQVVRDLQGDMSPGPDGFNMAFFQKCWGVLESDVLGFFEELYEHGTFAYSLNATFVTLIPKKRNALNIRDFRPISLVGSIYKILAKVLANRLKRVLAGLVSESQNAFVGGRQTSDSVLIANECLDSRLRSLLPGVVCKLDIEKAYDHVNWDCLLHLLDRMGFGFSSRGLRQGDPLSPLLFLLVMEVLSQMLRRTEEAGLICGFKAGKARGSGLSISHLLFADDTIVFCDAIPDQLLHLRMVLGCFEAVTGLGVNMGKSELVPVGEVNNVSLLADILCSKVGALPMTYLGMPLGASFKVSSVWNPILENIERKLAGWKKLYLSKGGRLTLLKSTLSSLPTYYLSLFTIPNHVAERIEKLQRNFLWGGLGDGFKHHLVGWKTVCRPLNHGGLGVRRVAGWFSKKPNGPHGCGLWKGIMSGWEFFTQNVRMVAGIGDRVLFWHDLWCGETPLKTLFPVLFSCSSNKTASIESLLSRPGVAEARVWNLTFIRDFNDWELDELLNFFALIHSKIPREEQPDAMTWSLRNHGRFDAKSFYHALSGQSVSTFPWKAVWRVKAPKRVAFFVWTAAWGKILTCDNLMRRGYTMAGWCCMCRSGWETGEHLLIQCVVASDLWYAVLRSFGVRWVFLNSIVDLLYGWYNSWGKQFSVIWNLVPLCLMWTVWCERNRRIFEEEELTTMKLIEHFFGLLFDWARAWGLTPMLSLPDFVASLNFSCIQNSATVMPFNRESSQVSQDMNKTYAALFSPFWNEIIKSLREEDYISNREMDLLRIPSNTGSLRLVQWPLFLLSSKILLAIDLALDCKDTQADLWNRICRDEYMAYAVQECYFSIEKILYSLVDGEGRLWVERIFREINNSISEGSLVITLSLKKLPVVLSRFTALTGLLIRNNPELARGAAKSVYDLYEVVTHELLSSDLREQLDTWNILARARNEGRLFSTIKWPEDPEIKEQVKRLHLLLTVKDSAANVPKNLEARRRLEFFTNSLFMDMPSAKPVSEMMPFSVFTPYYSETVLYSSSELRVENEDGISVIFYLQKIFPDEWENFLERIGRDEVTKDTELQDSSSDYLELRFWASYRGQTLARTVRGMMYYRRALMLQSYLERRSLGDTYSQTDFPTTQGFEFSRESRAQADLKFTYVVSCQIYGQQKQKKAPEAADIALLLQRNEALRVAFIHIEESGATDGKISKEFYSKLVKADIHGKDQEIYSVKLPGDPKLGEGKPENQNHAIIFTRGEAVQTIDMNQDNYLEEAMKMRNLLEEFHSNHGLRPPTILGVREHVFTGSVSSLAWFMSNQETSFVTLGQRVLASPLKVRMHYGHPDVFDRIFHVTRGGISKASRVINISEDIYAGFNSTLRQGNITHHEYIQVGKGRDVGLNQIALFEGKVAGGNGEQVLSRDIYRLGQLFDFFRMLSFFFTTVGYYVCTMMTVLTVYIFLYGRVYLAFSGLDEAISRQAKMSGNVALDAALNAQFLVQIGIFTAVPMIMGFILELGLLKAVFSFITMQLQLCSVFFTFSLGTRTHYFGRTILHGGAKYRATGRGFVVRHIKFADNYRLYSRSHFIKAFEVALLLIVYIAYGYTDGGAVSFVLLTVSSWFLVFSWLFAPYIFNPSGFEWQKTVEDFDDWTSWLMYKGGVGVKGENSWESWWDEEQIYGFSWVVLVGIGMIFKVFTYSPKRSSNFQLLMRFTQGVTSIVLVAAIALVVIFTNLSIADLFACILAYIPTGWTILCLAIAWRKIFWKLGLWDSVREFARMYDAGMGMLIFTPIAVLSWFPFISTFQSRLLFNQAFSRGLEISLILAGNKPNVEKSV</sequence>
<organism evidence="4">
    <name type="scientific">Fagus sylvatica</name>
    <name type="common">Beechnut</name>
    <dbReference type="NCBI Taxonomy" id="28930"/>
    <lineage>
        <taxon>Eukaryota</taxon>
        <taxon>Viridiplantae</taxon>
        <taxon>Streptophyta</taxon>
        <taxon>Embryophyta</taxon>
        <taxon>Tracheophyta</taxon>
        <taxon>Spermatophyta</taxon>
        <taxon>Magnoliopsida</taxon>
        <taxon>eudicotyledons</taxon>
        <taxon>Gunneridae</taxon>
        <taxon>Pentapetalae</taxon>
        <taxon>rosids</taxon>
        <taxon>fabids</taxon>
        <taxon>Fagales</taxon>
        <taxon>Fagaceae</taxon>
        <taxon>Fagus</taxon>
    </lineage>
</organism>
<dbReference type="GO" id="GO:0006075">
    <property type="term" value="P:(1-&gt;3)-beta-D-glucan biosynthetic process"/>
    <property type="evidence" value="ECO:0007669"/>
    <property type="project" value="InterPro"/>
</dbReference>
<dbReference type="InterPro" id="IPR058851">
    <property type="entry name" value="CALS1_helical"/>
</dbReference>
<dbReference type="Pfam" id="PF25968">
    <property type="entry name" value="CALS1"/>
    <property type="match status" value="1"/>
</dbReference>
<dbReference type="InterPro" id="IPR026960">
    <property type="entry name" value="RVT-Znf"/>
</dbReference>
<dbReference type="PANTHER" id="PTHR12741:SF67">
    <property type="entry name" value="CALLOSE SYNTHASE 10"/>
    <property type="match status" value="1"/>
</dbReference>
<evidence type="ECO:0000256" key="1">
    <source>
        <dbReference type="SAM" id="MobiDB-lite"/>
    </source>
</evidence>
<evidence type="ECO:0000259" key="3">
    <source>
        <dbReference type="PROSITE" id="PS50878"/>
    </source>
</evidence>
<dbReference type="PROSITE" id="PS50878">
    <property type="entry name" value="RT_POL"/>
    <property type="match status" value="1"/>
</dbReference>